<keyword evidence="2" id="KW-1185">Reference proteome</keyword>
<organism evidence="1 2">
    <name type="scientific">Pogonophryne albipinna</name>
    <dbReference type="NCBI Taxonomy" id="1090488"/>
    <lineage>
        <taxon>Eukaryota</taxon>
        <taxon>Metazoa</taxon>
        <taxon>Chordata</taxon>
        <taxon>Craniata</taxon>
        <taxon>Vertebrata</taxon>
        <taxon>Euteleostomi</taxon>
        <taxon>Actinopterygii</taxon>
        <taxon>Neopterygii</taxon>
        <taxon>Teleostei</taxon>
        <taxon>Neoteleostei</taxon>
        <taxon>Acanthomorphata</taxon>
        <taxon>Eupercaria</taxon>
        <taxon>Perciformes</taxon>
        <taxon>Notothenioidei</taxon>
        <taxon>Pogonophryne</taxon>
    </lineage>
</organism>
<proteinExistence type="predicted"/>
<dbReference type="Proteomes" id="UP001219934">
    <property type="component" value="Unassembled WGS sequence"/>
</dbReference>
<protein>
    <submittedName>
        <fullName evidence="1">Uncharacterized protein</fullName>
    </submittedName>
</protein>
<evidence type="ECO:0000313" key="2">
    <source>
        <dbReference type="Proteomes" id="UP001219934"/>
    </source>
</evidence>
<dbReference type="AlphaFoldDB" id="A0AAD6BQW5"/>
<accession>A0AAD6BQW5</accession>
<name>A0AAD6BQW5_9TELE</name>
<sequence>MNGARCTLEVYNFLRESPVAGHLFVWVGGTKGRAPRTKRPSESKSLPLFPSFTPWSSNVALHHEGHTSGGGCWGRSRRLSQGVPPGCLALQASLPMEHPAVRAPTLVKREKKCVLVSFSIEKGKKHEEKVNAKILF</sequence>
<reference evidence="1" key="1">
    <citation type="submission" date="2022-11" db="EMBL/GenBank/DDBJ databases">
        <title>Chromosome-level genome of Pogonophryne albipinna.</title>
        <authorList>
            <person name="Jo E."/>
        </authorList>
    </citation>
    <scope>NUCLEOTIDE SEQUENCE</scope>
    <source>
        <strain evidence="1">SGF0006</strain>
        <tissue evidence="1">Muscle</tissue>
    </source>
</reference>
<dbReference type="EMBL" id="JAPTMU010000001">
    <property type="protein sequence ID" value="KAJ4949178.1"/>
    <property type="molecule type" value="Genomic_DNA"/>
</dbReference>
<gene>
    <name evidence="1" type="ORF">JOQ06_020696</name>
</gene>
<evidence type="ECO:0000313" key="1">
    <source>
        <dbReference type="EMBL" id="KAJ4949178.1"/>
    </source>
</evidence>
<comment type="caution">
    <text evidence="1">The sequence shown here is derived from an EMBL/GenBank/DDBJ whole genome shotgun (WGS) entry which is preliminary data.</text>
</comment>